<sequence>MGAEEGDGAAGRLFAYSPTREMKHATALYASIKPGGVSMTDCYAPLGRSQPIPPRTRLGHS</sequence>
<accession>A0A375EE89</accession>
<dbReference type="Proteomes" id="UP000256952">
    <property type="component" value="Unassembled WGS sequence"/>
</dbReference>
<dbReference type="EMBL" id="OFTH01000055">
    <property type="protein sequence ID" value="SOZ75405.1"/>
    <property type="molecule type" value="Genomic_DNA"/>
</dbReference>
<protein>
    <submittedName>
        <fullName evidence="1">Uncharacterized protein</fullName>
    </submittedName>
</protein>
<name>A0A375EE89_9BURK</name>
<comment type="caution">
    <text evidence="1">The sequence shown here is derived from an EMBL/GenBank/DDBJ whole genome shotgun (WGS) entry which is preliminary data.</text>
</comment>
<proteinExistence type="predicted"/>
<gene>
    <name evidence="1" type="ORF">CBM2613_U40021</name>
</gene>
<evidence type="ECO:0000313" key="2">
    <source>
        <dbReference type="Proteomes" id="UP000256952"/>
    </source>
</evidence>
<reference evidence="2" key="1">
    <citation type="submission" date="2018-01" db="EMBL/GenBank/DDBJ databases">
        <authorList>
            <person name="Gaut B.S."/>
            <person name="Morton B.R."/>
            <person name="Clegg M.T."/>
            <person name="Duvall M.R."/>
        </authorList>
    </citation>
    <scope>NUCLEOTIDE SEQUENCE [LARGE SCALE GENOMIC DNA]</scope>
</reference>
<dbReference type="AlphaFoldDB" id="A0A375EE89"/>
<organism evidence="1 2">
    <name type="scientific">Cupriavidus taiwanensis</name>
    <dbReference type="NCBI Taxonomy" id="164546"/>
    <lineage>
        <taxon>Bacteria</taxon>
        <taxon>Pseudomonadati</taxon>
        <taxon>Pseudomonadota</taxon>
        <taxon>Betaproteobacteria</taxon>
        <taxon>Burkholderiales</taxon>
        <taxon>Burkholderiaceae</taxon>
        <taxon>Cupriavidus</taxon>
    </lineage>
</organism>
<evidence type="ECO:0000313" key="1">
    <source>
        <dbReference type="EMBL" id="SOZ75405.1"/>
    </source>
</evidence>